<keyword evidence="5" id="KW-0659">Purine metabolism</keyword>
<dbReference type="InterPro" id="IPR023416">
    <property type="entry name" value="Transthyretin/HIU_hydrolase_d"/>
</dbReference>
<dbReference type="InterPro" id="IPR036817">
    <property type="entry name" value="Transthyretin/HIU_hydrolase_sf"/>
</dbReference>
<dbReference type="GO" id="GO:0016342">
    <property type="term" value="C:catenin complex"/>
    <property type="evidence" value="ECO:0007669"/>
    <property type="project" value="TreeGrafter"/>
</dbReference>
<dbReference type="GO" id="GO:0043296">
    <property type="term" value="C:apical junction complex"/>
    <property type="evidence" value="ECO:0007669"/>
    <property type="project" value="TreeGrafter"/>
</dbReference>
<protein>
    <recommendedName>
        <fullName evidence="3">hydroxyisourate hydrolase</fullName>
        <ecNumber evidence="3">3.5.2.17</ecNumber>
    </recommendedName>
</protein>
<dbReference type="Gene3D" id="2.60.40.60">
    <property type="entry name" value="Cadherins"/>
    <property type="match status" value="2"/>
</dbReference>
<keyword evidence="4" id="KW-1003">Cell membrane</keyword>
<dbReference type="InterPro" id="IPR015919">
    <property type="entry name" value="Cadherin-like_sf"/>
</dbReference>
<dbReference type="GO" id="GO:0008013">
    <property type="term" value="F:beta-catenin binding"/>
    <property type="evidence" value="ECO:0007669"/>
    <property type="project" value="TreeGrafter"/>
</dbReference>
<feature type="binding site" evidence="13">
    <location>
        <position position="383"/>
    </location>
    <ligand>
        <name>substrate</name>
    </ligand>
</feature>
<proteinExistence type="predicted"/>
<dbReference type="Gene3D" id="2.60.40.180">
    <property type="entry name" value="Transthyretin/hydroxyisourate hydrolase domain"/>
    <property type="match status" value="1"/>
</dbReference>
<dbReference type="EC" id="3.5.2.17" evidence="3"/>
<keyword evidence="8" id="KW-0378">Hydrolase</keyword>
<feature type="binding site" evidence="13">
    <location>
        <position position="447"/>
    </location>
    <ligand>
        <name>substrate</name>
    </ligand>
</feature>
<dbReference type="PRINTS" id="PR00205">
    <property type="entry name" value="CADHERIN"/>
</dbReference>
<dbReference type="GO" id="GO:0016600">
    <property type="term" value="C:flotillin complex"/>
    <property type="evidence" value="ECO:0007669"/>
    <property type="project" value="TreeGrafter"/>
</dbReference>
<dbReference type="InterPro" id="IPR039808">
    <property type="entry name" value="Cadherin"/>
</dbReference>
<dbReference type="PROSITE" id="PS50268">
    <property type="entry name" value="CADHERIN_2"/>
    <property type="match status" value="2"/>
</dbReference>
<sequence>MPVPLWKPLATPDTTWHSPLSPGHPSGNLRYHPGIADTPWKSLAIPASWKLSATLNNPRYPPAPLTPGHPPLTPGHPPLPPAPLGHSSVSSWKPPVDPNNPQALPEHRHGLRRQKRDWVIPPINCPENDRGPFPKKLVQIKSNKDKETKVFYSITGQGVDAIPMGIFIIERETGWLEVTKPLDREEKDKYILYAHAVSANGQAVEDPMEIIITITDRNDNPPIFSQAAFHGSVPEGAEPGTPVLRVLATDADDAVSSNNGVVVYSILSQAPEQPQPRMFTIDSSSGLISVAVPGLVAEVVPEYTLEIQAADMGGHGLQATTTARITVQADSMSDAGNGSLTTHVLNTVTGLPAAGLVIRLDQLVEPGPQWRELAQRYTDTDGRCRPLLAAGQAKAGTYKLRFETAPYWQGLGHTTFYPYVEVIFTITDPAQKLHVPLLISPYSYTTYRGS</sequence>
<dbReference type="GeneID" id="108497938"/>
<dbReference type="InterPro" id="IPR023418">
    <property type="entry name" value="Thyroxine_BS"/>
</dbReference>
<dbReference type="OrthoDB" id="10265230at2759"/>
<dbReference type="CDD" id="cd05822">
    <property type="entry name" value="TLP_HIUase"/>
    <property type="match status" value="1"/>
</dbReference>
<dbReference type="PRINTS" id="PR00189">
    <property type="entry name" value="TRNSTHYRETIN"/>
</dbReference>
<feature type="domain" description="Cadherin" evidence="16">
    <location>
        <begin position="225"/>
        <end position="354"/>
    </location>
</feature>
<dbReference type="GO" id="GO:0006144">
    <property type="term" value="P:purine nucleobase metabolic process"/>
    <property type="evidence" value="ECO:0007669"/>
    <property type="project" value="UniProtKB-KW"/>
</dbReference>
<evidence type="ECO:0000256" key="15">
    <source>
        <dbReference type="SAM" id="MobiDB-lite"/>
    </source>
</evidence>
<dbReference type="GO" id="GO:0016339">
    <property type="term" value="P:calcium-dependent cell-cell adhesion via plasma membrane cell adhesion molecules"/>
    <property type="evidence" value="ECO:0007669"/>
    <property type="project" value="TreeGrafter"/>
</dbReference>
<dbReference type="NCBIfam" id="TIGR02962">
    <property type="entry name" value="hdxy_isourate"/>
    <property type="match status" value="1"/>
</dbReference>
<evidence type="ECO:0000256" key="10">
    <source>
        <dbReference type="ARBA" id="ARBA00022889"/>
    </source>
</evidence>
<dbReference type="GO" id="GO:0007043">
    <property type="term" value="P:cell-cell junction assembly"/>
    <property type="evidence" value="ECO:0007669"/>
    <property type="project" value="TreeGrafter"/>
</dbReference>
<reference evidence="18" key="1">
    <citation type="submission" date="2025-08" db="UniProtKB">
        <authorList>
            <consortium name="RefSeq"/>
        </authorList>
    </citation>
    <scope>IDENTIFICATION</scope>
</reference>
<feature type="compositionally biased region" description="Pro residues" evidence="15">
    <location>
        <begin position="60"/>
        <end position="83"/>
    </location>
</feature>
<gene>
    <name evidence="18" type="primary">LOC108497938</name>
</gene>
<evidence type="ECO:0000256" key="3">
    <source>
        <dbReference type="ARBA" id="ARBA00012609"/>
    </source>
</evidence>
<dbReference type="InterPro" id="IPR014306">
    <property type="entry name" value="Hydroxyisourate_hydrolase"/>
</dbReference>
<dbReference type="GO" id="GO:0033971">
    <property type="term" value="F:hydroxyisourate hydrolase activity"/>
    <property type="evidence" value="ECO:0007669"/>
    <property type="project" value="UniProtKB-EC"/>
</dbReference>
<keyword evidence="7" id="KW-0677">Repeat</keyword>
<dbReference type="InterPro" id="IPR002126">
    <property type="entry name" value="Cadherin-like_dom"/>
</dbReference>
<evidence type="ECO:0000256" key="11">
    <source>
        <dbReference type="ARBA" id="ARBA00023136"/>
    </source>
</evidence>
<dbReference type="InterPro" id="IPR020894">
    <property type="entry name" value="Cadherin_CS"/>
</dbReference>
<evidence type="ECO:0000256" key="7">
    <source>
        <dbReference type="ARBA" id="ARBA00022737"/>
    </source>
</evidence>
<accession>A0A6J0HC49</accession>
<dbReference type="CDD" id="cd00031">
    <property type="entry name" value="CA_like"/>
    <property type="match status" value="1"/>
</dbReference>
<dbReference type="GO" id="GO:0016477">
    <property type="term" value="P:cell migration"/>
    <property type="evidence" value="ECO:0007669"/>
    <property type="project" value="TreeGrafter"/>
</dbReference>
<dbReference type="PANTHER" id="PTHR24027">
    <property type="entry name" value="CADHERIN-23"/>
    <property type="match status" value="1"/>
</dbReference>
<evidence type="ECO:0000256" key="1">
    <source>
        <dbReference type="ARBA" id="ARBA00001043"/>
    </source>
</evidence>
<dbReference type="GO" id="GO:0007416">
    <property type="term" value="P:synapse assembly"/>
    <property type="evidence" value="ECO:0007669"/>
    <property type="project" value="TreeGrafter"/>
</dbReference>
<dbReference type="GO" id="GO:0034332">
    <property type="term" value="P:adherens junction organization"/>
    <property type="evidence" value="ECO:0007669"/>
    <property type="project" value="TreeGrafter"/>
</dbReference>
<dbReference type="SUPFAM" id="SSF49313">
    <property type="entry name" value="Cadherin-like"/>
    <property type="match status" value="2"/>
</dbReference>
<dbReference type="GO" id="GO:0045296">
    <property type="term" value="F:cadherin binding"/>
    <property type="evidence" value="ECO:0007669"/>
    <property type="project" value="TreeGrafter"/>
</dbReference>
<dbReference type="SUPFAM" id="SSF49472">
    <property type="entry name" value="Transthyretin (synonym: prealbumin)"/>
    <property type="match status" value="1"/>
</dbReference>
<dbReference type="SMART" id="SM00095">
    <property type="entry name" value="TR_THY"/>
    <property type="match status" value="1"/>
</dbReference>
<keyword evidence="6" id="KW-0479">Metal-binding</keyword>
<dbReference type="GO" id="GO:0000902">
    <property type="term" value="P:cell morphogenesis"/>
    <property type="evidence" value="ECO:0007669"/>
    <property type="project" value="TreeGrafter"/>
</dbReference>
<organism evidence="17 18">
    <name type="scientific">Lepidothrix coronata</name>
    <name type="common">blue-crowned manakin</name>
    <dbReference type="NCBI Taxonomy" id="321398"/>
    <lineage>
        <taxon>Eukaryota</taxon>
        <taxon>Metazoa</taxon>
        <taxon>Chordata</taxon>
        <taxon>Craniata</taxon>
        <taxon>Vertebrata</taxon>
        <taxon>Euteleostomi</taxon>
        <taxon>Archelosauria</taxon>
        <taxon>Archosauria</taxon>
        <taxon>Dinosauria</taxon>
        <taxon>Saurischia</taxon>
        <taxon>Theropoda</taxon>
        <taxon>Coelurosauria</taxon>
        <taxon>Aves</taxon>
        <taxon>Neognathae</taxon>
        <taxon>Neoaves</taxon>
        <taxon>Telluraves</taxon>
        <taxon>Australaves</taxon>
        <taxon>Passeriformes</taxon>
        <taxon>Pipridae</taxon>
        <taxon>Lepidothrix</taxon>
    </lineage>
</organism>
<dbReference type="GO" id="GO:0005737">
    <property type="term" value="C:cytoplasm"/>
    <property type="evidence" value="ECO:0007669"/>
    <property type="project" value="TreeGrafter"/>
</dbReference>
<dbReference type="GO" id="GO:0005912">
    <property type="term" value="C:adherens junction"/>
    <property type="evidence" value="ECO:0007669"/>
    <property type="project" value="TreeGrafter"/>
</dbReference>
<keyword evidence="10" id="KW-0130">Cell adhesion</keyword>
<dbReference type="GO" id="GO:0044331">
    <property type="term" value="P:cell-cell adhesion mediated by cadherin"/>
    <property type="evidence" value="ECO:0007669"/>
    <property type="project" value="TreeGrafter"/>
</dbReference>
<evidence type="ECO:0000256" key="6">
    <source>
        <dbReference type="ARBA" id="ARBA00022723"/>
    </source>
</evidence>
<dbReference type="PROSITE" id="PS00232">
    <property type="entry name" value="CADHERIN_1"/>
    <property type="match status" value="1"/>
</dbReference>
<dbReference type="AlphaFoldDB" id="A0A6J0HC49"/>
<feature type="region of interest" description="Disordered" evidence="15">
    <location>
        <begin position="1"/>
        <end position="21"/>
    </location>
</feature>
<comment type="catalytic activity">
    <reaction evidence="1">
        <text>5-hydroxyisourate + H2O = 5-hydroxy-2-oxo-4-ureido-2,5-dihydro-1H-imidazole-5-carboxylate + H(+)</text>
        <dbReference type="Rhea" id="RHEA:23736"/>
        <dbReference type="ChEBI" id="CHEBI:15377"/>
        <dbReference type="ChEBI" id="CHEBI:15378"/>
        <dbReference type="ChEBI" id="CHEBI:18072"/>
        <dbReference type="ChEBI" id="CHEBI:58639"/>
        <dbReference type="EC" id="3.5.2.17"/>
    </reaction>
</comment>
<feature type="domain" description="Cadherin" evidence="16">
    <location>
        <begin position="142"/>
        <end position="224"/>
    </location>
</feature>
<keyword evidence="11" id="KW-0472">Membrane</keyword>
<dbReference type="FunFam" id="2.60.40.60:FF:000011">
    <property type="entry name" value="Cadherin 1"/>
    <property type="match status" value="1"/>
</dbReference>
<evidence type="ECO:0000256" key="4">
    <source>
        <dbReference type="ARBA" id="ARBA00022475"/>
    </source>
</evidence>
<comment type="subcellular location">
    <subcellularLocation>
        <location evidence="2">Cell membrane</location>
    </subcellularLocation>
</comment>
<feature type="binding site" evidence="13">
    <location>
        <position position="343"/>
    </location>
    <ligand>
        <name>substrate</name>
    </ligand>
</feature>
<dbReference type="CDD" id="cd11304">
    <property type="entry name" value="Cadherin_repeat"/>
    <property type="match status" value="1"/>
</dbReference>
<dbReference type="RefSeq" id="XP_017671581.1">
    <property type="nucleotide sequence ID" value="XM_017816092.1"/>
</dbReference>
<dbReference type="PROSITE" id="PS00768">
    <property type="entry name" value="TRANSTHYRETIN_1"/>
    <property type="match status" value="1"/>
</dbReference>
<dbReference type="GO" id="GO:0007156">
    <property type="term" value="P:homophilic cell adhesion via plasma membrane adhesion molecules"/>
    <property type="evidence" value="ECO:0007669"/>
    <property type="project" value="InterPro"/>
</dbReference>
<feature type="region of interest" description="Disordered" evidence="15">
    <location>
        <begin position="60"/>
        <end position="96"/>
    </location>
</feature>
<dbReference type="SMART" id="SM00112">
    <property type="entry name" value="CA"/>
    <property type="match status" value="2"/>
</dbReference>
<dbReference type="FunFam" id="2.60.40.60:FF:000022">
    <property type="entry name" value="Cadherin 2"/>
    <property type="match status" value="1"/>
</dbReference>
<evidence type="ECO:0000313" key="18">
    <source>
        <dbReference type="RefSeq" id="XP_017671581.1"/>
    </source>
</evidence>
<evidence type="ECO:0000256" key="12">
    <source>
        <dbReference type="ARBA" id="ARBA00023180"/>
    </source>
</evidence>
<evidence type="ECO:0000256" key="13">
    <source>
        <dbReference type="PIRSR" id="PIRSR600895-51"/>
    </source>
</evidence>
<evidence type="ECO:0000259" key="16">
    <source>
        <dbReference type="PROSITE" id="PS50268"/>
    </source>
</evidence>
<keyword evidence="17" id="KW-1185">Reference proteome</keyword>
<evidence type="ECO:0000256" key="8">
    <source>
        <dbReference type="ARBA" id="ARBA00022801"/>
    </source>
</evidence>
<keyword evidence="9 14" id="KW-0106">Calcium</keyword>
<dbReference type="Pfam" id="PF00576">
    <property type="entry name" value="Transthyretin"/>
    <property type="match status" value="1"/>
</dbReference>
<evidence type="ECO:0000313" key="17">
    <source>
        <dbReference type="Proteomes" id="UP000504624"/>
    </source>
</evidence>
<dbReference type="Pfam" id="PF00028">
    <property type="entry name" value="Cadherin"/>
    <property type="match status" value="2"/>
</dbReference>
<dbReference type="PANTHER" id="PTHR24027:SF319">
    <property type="entry name" value="CADHERIN-1"/>
    <property type="match status" value="1"/>
</dbReference>
<keyword evidence="12" id="KW-0325">Glycoprotein</keyword>
<dbReference type="InterPro" id="IPR000895">
    <property type="entry name" value="Transthyretin/HIU_hydrolase"/>
</dbReference>
<evidence type="ECO:0000256" key="9">
    <source>
        <dbReference type="ARBA" id="ARBA00022837"/>
    </source>
</evidence>
<dbReference type="GO" id="GO:0005509">
    <property type="term" value="F:calcium ion binding"/>
    <property type="evidence" value="ECO:0007669"/>
    <property type="project" value="UniProtKB-UniRule"/>
</dbReference>
<evidence type="ECO:0000256" key="14">
    <source>
        <dbReference type="PROSITE-ProRule" id="PRU00043"/>
    </source>
</evidence>
<dbReference type="Proteomes" id="UP000504624">
    <property type="component" value="Unplaced"/>
</dbReference>
<evidence type="ECO:0000256" key="5">
    <source>
        <dbReference type="ARBA" id="ARBA00022631"/>
    </source>
</evidence>
<evidence type="ECO:0000256" key="2">
    <source>
        <dbReference type="ARBA" id="ARBA00004236"/>
    </source>
</evidence>
<name>A0A6J0HC49_9PASS</name>